<evidence type="ECO:0008006" key="3">
    <source>
        <dbReference type="Google" id="ProtNLM"/>
    </source>
</evidence>
<evidence type="ECO:0000313" key="2">
    <source>
        <dbReference type="Proteomes" id="UP000199289"/>
    </source>
</evidence>
<dbReference type="PROSITE" id="PS51257">
    <property type="entry name" value="PROKAR_LIPOPROTEIN"/>
    <property type="match status" value="1"/>
</dbReference>
<dbReference type="RefSeq" id="WP_139172757.1">
    <property type="nucleotide sequence ID" value="NZ_FNKQ01000001.1"/>
</dbReference>
<name>A0A1H0YIL5_9EURY</name>
<evidence type="ECO:0000313" key="1">
    <source>
        <dbReference type="EMBL" id="SDQ15037.1"/>
    </source>
</evidence>
<dbReference type="Proteomes" id="UP000199289">
    <property type="component" value="Unassembled WGS sequence"/>
</dbReference>
<gene>
    <name evidence="1" type="ORF">SAMN05216278_0660</name>
</gene>
<dbReference type="SUPFAM" id="SSF50998">
    <property type="entry name" value="Quinoprotein alcohol dehydrogenase-like"/>
    <property type="match status" value="1"/>
</dbReference>
<dbReference type="EMBL" id="FNKQ01000001">
    <property type="protein sequence ID" value="SDQ15037.1"/>
    <property type="molecule type" value="Genomic_DNA"/>
</dbReference>
<reference evidence="2" key="1">
    <citation type="submission" date="2016-10" db="EMBL/GenBank/DDBJ databases">
        <authorList>
            <person name="Varghese N."/>
            <person name="Submissions S."/>
        </authorList>
    </citation>
    <scope>NUCLEOTIDE SEQUENCE [LARGE SCALE GENOMIC DNA]</scope>
    <source>
        <strain evidence="2">CGMCC 1.12397</strain>
    </source>
</reference>
<proteinExistence type="predicted"/>
<dbReference type="PROSITE" id="PS51318">
    <property type="entry name" value="TAT"/>
    <property type="match status" value="1"/>
</dbReference>
<dbReference type="OrthoDB" id="136681at2157"/>
<dbReference type="Gene3D" id="2.130.10.10">
    <property type="entry name" value="YVTN repeat-like/Quinoprotein amine dehydrogenase"/>
    <property type="match status" value="1"/>
</dbReference>
<organism evidence="1 2">
    <name type="scientific">Halopelagius longus</name>
    <dbReference type="NCBI Taxonomy" id="1236180"/>
    <lineage>
        <taxon>Archaea</taxon>
        <taxon>Methanobacteriati</taxon>
        <taxon>Methanobacteriota</taxon>
        <taxon>Stenosarchaea group</taxon>
        <taxon>Halobacteria</taxon>
        <taxon>Halobacteriales</taxon>
        <taxon>Haloferacaceae</taxon>
    </lineage>
</organism>
<sequence length="215" mass="21997">MPSTVSRRDVLRVCGALSLCAVSGCLSNGSNEAAVEAGDDPSWRSFGHDAANTNYAPDGTAPTGGVAERWRLRGERLSAQAAIADGAVYAPVMTTVVAVDAESGDVLWSPDPDEDAGRGTVALDAAGGQRRWTLETGTGDTNPVVVGETVYTGGERLTATRLRGRVSVGPFRVGARRFAYRGSDGVLHVSGGEGLLVASVSADDGGSALVAFESA</sequence>
<dbReference type="InterPro" id="IPR015943">
    <property type="entry name" value="WD40/YVTN_repeat-like_dom_sf"/>
</dbReference>
<dbReference type="InterPro" id="IPR011047">
    <property type="entry name" value="Quinoprotein_ADH-like_sf"/>
</dbReference>
<dbReference type="InterPro" id="IPR006311">
    <property type="entry name" value="TAT_signal"/>
</dbReference>
<protein>
    <recommendedName>
        <fullName evidence="3">PQQ-like domain-containing protein</fullName>
    </recommendedName>
</protein>
<accession>A0A1H0YIL5</accession>
<dbReference type="AlphaFoldDB" id="A0A1H0YIL5"/>